<accession>A0ABY5PAB2</accession>
<keyword evidence="1" id="KW-1133">Transmembrane helix</keyword>
<feature type="transmembrane region" description="Helical" evidence="1">
    <location>
        <begin position="12"/>
        <end position="43"/>
    </location>
</feature>
<organism evidence="2 3">
    <name type="scientific">Svornostia abyssi</name>
    <dbReference type="NCBI Taxonomy" id="2898438"/>
    <lineage>
        <taxon>Bacteria</taxon>
        <taxon>Bacillati</taxon>
        <taxon>Actinomycetota</taxon>
        <taxon>Thermoleophilia</taxon>
        <taxon>Solirubrobacterales</taxon>
        <taxon>Baekduiaceae</taxon>
        <taxon>Svornostia</taxon>
    </lineage>
</organism>
<evidence type="ECO:0000313" key="3">
    <source>
        <dbReference type="Proteomes" id="UP001058860"/>
    </source>
</evidence>
<dbReference type="Proteomes" id="UP001058860">
    <property type="component" value="Chromosome"/>
</dbReference>
<evidence type="ECO:0000313" key="2">
    <source>
        <dbReference type="EMBL" id="UUY01568.1"/>
    </source>
</evidence>
<keyword evidence="1" id="KW-0472">Membrane</keyword>
<keyword evidence="1" id="KW-0812">Transmembrane</keyword>
<dbReference type="EMBL" id="CP088295">
    <property type="protein sequence ID" value="UUY01568.1"/>
    <property type="molecule type" value="Genomic_DNA"/>
</dbReference>
<gene>
    <name evidence="2" type="ORF">LRS13_12570</name>
</gene>
<proteinExistence type="predicted"/>
<reference evidence="3" key="1">
    <citation type="submission" date="2021-11" db="EMBL/GenBank/DDBJ databases">
        <title>Cultivation dependent microbiological survey of springs from the worlds oldest radium mine currently devoted to the extraction of radon-saturated water.</title>
        <authorList>
            <person name="Kapinusova G."/>
            <person name="Smrhova T."/>
            <person name="Strejcek M."/>
            <person name="Suman J."/>
            <person name="Jani K."/>
            <person name="Pajer P."/>
            <person name="Uhlik O."/>
        </authorList>
    </citation>
    <scope>NUCLEOTIDE SEQUENCE [LARGE SCALE GENOMIC DNA]</scope>
    <source>
        <strain evidence="3">J379</strain>
    </source>
</reference>
<protein>
    <submittedName>
        <fullName evidence="2">Uncharacterized protein</fullName>
    </submittedName>
</protein>
<name>A0ABY5PAB2_9ACTN</name>
<keyword evidence="3" id="KW-1185">Reference proteome</keyword>
<dbReference type="RefSeq" id="WP_353862123.1">
    <property type="nucleotide sequence ID" value="NZ_CP088295.1"/>
</dbReference>
<sequence>MSDDGDEVLAVVVFVAIAAAVLPYILAAALAVALVVALLWGLWRLGGVLLGFFRGNASELDCVDAERDAAVRDLIALRHRAVREMVEVSREDFIEGTAREVDRR</sequence>
<evidence type="ECO:0000256" key="1">
    <source>
        <dbReference type="SAM" id="Phobius"/>
    </source>
</evidence>